<dbReference type="InterPro" id="IPR011047">
    <property type="entry name" value="Quinoprotein_ADH-like_sf"/>
</dbReference>
<dbReference type="Proteomes" id="UP000011586">
    <property type="component" value="Unassembled WGS sequence"/>
</dbReference>
<sequence length="438" mass="45354">MTDGDDSSPTPTRRRFLAGTATALAAGTAGCGYVPGGGDLAWEEPIRTGGLAFESGRWYRPTANRLVTIENQSGQAYDFEEAVWREVSNAAVAVLTPDGIHRAVGETERQVTAPPAVADDAAFLSVEDGRLTALDLSAGETADSTAGGATTSESDGDAVRWRVDVGARLGAGTDGGDQSSGPVFRGVRASDALAVAIGGKGIAAFDAETGEKAFVVPDLWTDASSDGTLADPTPRVAVDGETAWVLVPAAAADSDGDAAIVGYDRAGDRRVERSVATVHRWLVAVDGTVVIGAPGASMAGFDGDFDRRFALDAPASSARPTAGRPDDGRFYYSRSRTVTAVDVEAGEVAFEWSESPPDHLAVGAAGLYVAENAGGFDDDTEARVVAIGDGGRVLWEAPLPDRVDPERLFAIGDRLVVVDDGTAYGFRATSGERWSPLG</sequence>
<dbReference type="PATRIC" id="fig|1227465.4.peg.3379"/>
<dbReference type="RefSeq" id="WP_008446288.1">
    <property type="nucleotide sequence ID" value="NZ_AOJK01000082.1"/>
</dbReference>
<dbReference type="AlphaFoldDB" id="M0DWE1"/>
<organism evidence="1 2">
    <name type="scientific">Halorubrum californiense DSM 19288</name>
    <dbReference type="NCBI Taxonomy" id="1227465"/>
    <lineage>
        <taxon>Archaea</taxon>
        <taxon>Methanobacteriati</taxon>
        <taxon>Methanobacteriota</taxon>
        <taxon>Stenosarchaea group</taxon>
        <taxon>Halobacteria</taxon>
        <taxon>Halobacteriales</taxon>
        <taxon>Haloferacaceae</taxon>
        <taxon>Halorubrum</taxon>
    </lineage>
</organism>
<dbReference type="InterPro" id="IPR006311">
    <property type="entry name" value="TAT_signal"/>
</dbReference>
<dbReference type="InterPro" id="IPR015943">
    <property type="entry name" value="WD40/YVTN_repeat-like_dom_sf"/>
</dbReference>
<evidence type="ECO:0008006" key="3">
    <source>
        <dbReference type="Google" id="ProtNLM"/>
    </source>
</evidence>
<dbReference type="Gene3D" id="2.130.10.10">
    <property type="entry name" value="YVTN repeat-like/Quinoprotein amine dehydrogenase"/>
    <property type="match status" value="1"/>
</dbReference>
<evidence type="ECO:0000313" key="2">
    <source>
        <dbReference type="Proteomes" id="UP000011586"/>
    </source>
</evidence>
<dbReference type="SUPFAM" id="SSF50998">
    <property type="entry name" value="Quinoprotein alcohol dehydrogenase-like"/>
    <property type="match status" value="1"/>
</dbReference>
<dbReference type="OrthoDB" id="330806at2157"/>
<proteinExistence type="predicted"/>
<keyword evidence="2" id="KW-1185">Reference proteome</keyword>
<dbReference type="EMBL" id="AOJK01000082">
    <property type="protein sequence ID" value="ELZ39133.1"/>
    <property type="molecule type" value="Genomic_DNA"/>
</dbReference>
<reference evidence="1 2" key="1">
    <citation type="journal article" date="2014" name="PLoS Genet.">
        <title>Phylogenetically driven sequencing of extremely halophilic archaea reveals strategies for static and dynamic osmo-response.</title>
        <authorList>
            <person name="Becker E.A."/>
            <person name="Seitzer P.M."/>
            <person name="Tritt A."/>
            <person name="Larsen D."/>
            <person name="Krusor M."/>
            <person name="Yao A.I."/>
            <person name="Wu D."/>
            <person name="Madern D."/>
            <person name="Eisen J.A."/>
            <person name="Darling A.E."/>
            <person name="Facciotti M.T."/>
        </authorList>
    </citation>
    <scope>NUCLEOTIDE SEQUENCE [LARGE SCALE GENOMIC DNA]</scope>
    <source>
        <strain evidence="1 2">DSM 19288</strain>
    </source>
</reference>
<evidence type="ECO:0000313" key="1">
    <source>
        <dbReference type="EMBL" id="ELZ39133.1"/>
    </source>
</evidence>
<dbReference type="STRING" id="1227465.C463_17493"/>
<name>M0DWE1_9EURY</name>
<dbReference type="PROSITE" id="PS51318">
    <property type="entry name" value="TAT"/>
    <property type="match status" value="1"/>
</dbReference>
<protein>
    <recommendedName>
        <fullName evidence="3">Pyrrolo-quinoline quinone</fullName>
    </recommendedName>
</protein>
<comment type="caution">
    <text evidence="1">The sequence shown here is derived from an EMBL/GenBank/DDBJ whole genome shotgun (WGS) entry which is preliminary data.</text>
</comment>
<gene>
    <name evidence="1" type="ORF">C463_17493</name>
</gene>
<accession>M0DWE1</accession>